<protein>
    <submittedName>
        <fullName evidence="1">Site-specific phage recombinase/integrase domain protein</fullName>
    </submittedName>
</protein>
<evidence type="ECO:0000313" key="2">
    <source>
        <dbReference type="Proteomes" id="UP000072421"/>
    </source>
</evidence>
<evidence type="ECO:0000313" key="1">
    <source>
        <dbReference type="EMBL" id="AMO93994.1"/>
    </source>
</evidence>
<dbReference type="Proteomes" id="UP000072421">
    <property type="component" value="Chromosome"/>
</dbReference>
<gene>
    <name evidence="1" type="ORF">CFter6_1282</name>
</gene>
<name>A0A127P8M4_9BURK</name>
<proteinExistence type="predicted"/>
<reference evidence="1 2" key="1">
    <citation type="submission" date="2015-11" db="EMBL/GenBank/DDBJ databases">
        <title>Exploring the genomic traits of fungus-feeding bacterial genus Collimonas.</title>
        <authorList>
            <person name="Song C."/>
            <person name="Schmidt R."/>
            <person name="de Jager V."/>
            <person name="Krzyzanowska D."/>
            <person name="Jongedijk E."/>
            <person name="Cankar K."/>
            <person name="Beekwilder J."/>
            <person name="van Veen A."/>
            <person name="de Boer W."/>
            <person name="van Veen J.A."/>
            <person name="Garbeva P."/>
        </authorList>
    </citation>
    <scope>NUCLEOTIDE SEQUENCE [LARGE SCALE GENOMIC DNA]</scope>
    <source>
        <strain evidence="1 2">Ter6</strain>
    </source>
</reference>
<accession>A0A127P8M4</accession>
<sequence>MTAAITVEYRLLADMGSRIFHILFNAPVGAVNLGSCRCIGNCAFTPTSSYLIKVEYQNISGRRGERLAWTGATFMIYVIAPQAQ</sequence>
<dbReference type="PATRIC" id="fig|158899.10.peg.1293"/>
<organism evidence="1">
    <name type="scientific">Collimonas fungivorans</name>
    <dbReference type="NCBI Taxonomy" id="158899"/>
    <lineage>
        <taxon>Bacteria</taxon>
        <taxon>Pseudomonadati</taxon>
        <taxon>Pseudomonadota</taxon>
        <taxon>Betaproteobacteria</taxon>
        <taxon>Burkholderiales</taxon>
        <taxon>Oxalobacteraceae</taxon>
        <taxon>Collimonas</taxon>
    </lineage>
</organism>
<dbReference type="AlphaFoldDB" id="A0A127P8M4"/>
<dbReference type="EMBL" id="CP013232">
    <property type="protein sequence ID" value="AMO93994.1"/>
    <property type="molecule type" value="Genomic_DNA"/>
</dbReference>